<protein>
    <submittedName>
        <fullName evidence="5">GntR family transcriptional regulator</fullName>
    </submittedName>
</protein>
<dbReference type="Gene3D" id="1.10.10.10">
    <property type="entry name" value="Winged helix-like DNA-binding domain superfamily/Winged helix DNA-binding domain"/>
    <property type="match status" value="1"/>
</dbReference>
<dbReference type="InterPro" id="IPR011711">
    <property type="entry name" value="GntR_C"/>
</dbReference>
<keyword evidence="3" id="KW-0804">Transcription</keyword>
<dbReference type="PANTHER" id="PTHR43537:SF5">
    <property type="entry name" value="UXU OPERON TRANSCRIPTIONAL REGULATOR"/>
    <property type="match status" value="1"/>
</dbReference>
<dbReference type="EMBL" id="JAPFQA010000028">
    <property type="protein sequence ID" value="MCZ8548486.1"/>
    <property type="molecule type" value="Genomic_DNA"/>
</dbReference>
<dbReference type="SUPFAM" id="SSF46785">
    <property type="entry name" value="Winged helix' DNA-binding domain"/>
    <property type="match status" value="1"/>
</dbReference>
<accession>A0ABT4R3T4</accession>
<dbReference type="SMART" id="SM00345">
    <property type="entry name" value="HTH_GNTR"/>
    <property type="match status" value="1"/>
</dbReference>
<evidence type="ECO:0000256" key="2">
    <source>
        <dbReference type="ARBA" id="ARBA00023125"/>
    </source>
</evidence>
<keyword evidence="1" id="KW-0805">Transcription regulation</keyword>
<dbReference type="PROSITE" id="PS50949">
    <property type="entry name" value="HTH_GNTR"/>
    <property type="match status" value="1"/>
</dbReference>
<keyword evidence="2" id="KW-0238">DNA-binding</keyword>
<keyword evidence="6" id="KW-1185">Reference proteome</keyword>
<comment type="caution">
    <text evidence="5">The sequence shown here is derived from an EMBL/GenBank/DDBJ whole genome shotgun (WGS) entry which is preliminary data.</text>
</comment>
<dbReference type="RefSeq" id="WP_269908731.1">
    <property type="nucleotide sequence ID" value="NZ_JAPFQA010000028.1"/>
</dbReference>
<dbReference type="PRINTS" id="PR00035">
    <property type="entry name" value="HTHGNTR"/>
</dbReference>
<reference evidence="5" key="1">
    <citation type="submission" date="2022-11" db="EMBL/GenBank/DDBJ databases">
        <authorList>
            <person name="Coimbra C."/>
        </authorList>
    </citation>
    <scope>NUCLEOTIDE SEQUENCE</scope>
    <source>
        <strain evidence="5">Jales19</strain>
    </source>
</reference>
<sequence length="259" mass="29869">MDVAPLSRRKLSDQVVDRIKHWLMAKNIKPGDRLPQEKELVEIFGVARSTMREALKALEVQGLISIVAGRSGGAIIAEVGYETAAGLLGNYFYFQNLQAGQIYDLRQLVEPEMAVSVVDLLTEDDFDRLQHLIEACAQVEDTPEFRRQQRLDELEFHNVLAVRSPNSLYSFTCRFINKVLADQVVFKRMYQQRQLKIDRENHTAHSELLEAYRARDKDRVHKAMTRHMRECACHIVELDAIVQTRFFSDSPNPVRQRTA</sequence>
<evidence type="ECO:0000256" key="3">
    <source>
        <dbReference type="ARBA" id="ARBA00023163"/>
    </source>
</evidence>
<dbReference type="PANTHER" id="PTHR43537">
    <property type="entry name" value="TRANSCRIPTIONAL REGULATOR, GNTR FAMILY"/>
    <property type="match status" value="1"/>
</dbReference>
<dbReference type="Proteomes" id="UP001152178">
    <property type="component" value="Unassembled WGS sequence"/>
</dbReference>
<evidence type="ECO:0000313" key="6">
    <source>
        <dbReference type="Proteomes" id="UP001152178"/>
    </source>
</evidence>
<dbReference type="InterPro" id="IPR036388">
    <property type="entry name" value="WH-like_DNA-bd_sf"/>
</dbReference>
<evidence type="ECO:0000256" key="1">
    <source>
        <dbReference type="ARBA" id="ARBA00023015"/>
    </source>
</evidence>
<dbReference type="InterPro" id="IPR000524">
    <property type="entry name" value="Tscrpt_reg_HTH_GntR"/>
</dbReference>
<dbReference type="SMART" id="SM00895">
    <property type="entry name" value="FCD"/>
    <property type="match status" value="1"/>
</dbReference>
<dbReference type="SUPFAM" id="SSF48008">
    <property type="entry name" value="GntR ligand-binding domain-like"/>
    <property type="match status" value="1"/>
</dbReference>
<dbReference type="Pfam" id="PF07729">
    <property type="entry name" value="FCD"/>
    <property type="match status" value="1"/>
</dbReference>
<feature type="domain" description="HTH gntR-type" evidence="4">
    <location>
        <begin position="9"/>
        <end position="79"/>
    </location>
</feature>
<proteinExistence type="predicted"/>
<dbReference type="Gene3D" id="1.20.120.530">
    <property type="entry name" value="GntR ligand-binding domain-like"/>
    <property type="match status" value="1"/>
</dbReference>
<dbReference type="InterPro" id="IPR036390">
    <property type="entry name" value="WH_DNA-bd_sf"/>
</dbReference>
<dbReference type="Pfam" id="PF00392">
    <property type="entry name" value="GntR"/>
    <property type="match status" value="1"/>
</dbReference>
<dbReference type="InterPro" id="IPR008920">
    <property type="entry name" value="TF_FadR/GntR_C"/>
</dbReference>
<evidence type="ECO:0000259" key="4">
    <source>
        <dbReference type="PROSITE" id="PS50949"/>
    </source>
</evidence>
<name>A0ABT4R3T4_9HYPH</name>
<organism evidence="5 6">
    <name type="scientific">Mesorhizobium qingshengii</name>
    <dbReference type="NCBI Taxonomy" id="1165689"/>
    <lineage>
        <taxon>Bacteria</taxon>
        <taxon>Pseudomonadati</taxon>
        <taxon>Pseudomonadota</taxon>
        <taxon>Alphaproteobacteria</taxon>
        <taxon>Hyphomicrobiales</taxon>
        <taxon>Phyllobacteriaceae</taxon>
        <taxon>Mesorhizobium</taxon>
    </lineage>
</organism>
<evidence type="ECO:0000313" key="5">
    <source>
        <dbReference type="EMBL" id="MCZ8548486.1"/>
    </source>
</evidence>
<dbReference type="CDD" id="cd07377">
    <property type="entry name" value="WHTH_GntR"/>
    <property type="match status" value="1"/>
</dbReference>
<gene>
    <name evidence="5" type="ORF">OOJ09_30335</name>
</gene>